<keyword evidence="3" id="KW-0812">Transmembrane</keyword>
<feature type="transmembrane region" description="Helical" evidence="3">
    <location>
        <begin position="33"/>
        <end position="51"/>
    </location>
</feature>
<organism evidence="4 5">
    <name type="scientific">Biomphalaria glabrata</name>
    <name type="common">Bloodfluke planorb</name>
    <name type="synonym">Freshwater snail</name>
    <dbReference type="NCBI Taxonomy" id="6526"/>
    <lineage>
        <taxon>Eukaryota</taxon>
        <taxon>Metazoa</taxon>
        <taxon>Spiralia</taxon>
        <taxon>Lophotrochozoa</taxon>
        <taxon>Mollusca</taxon>
        <taxon>Gastropoda</taxon>
        <taxon>Heterobranchia</taxon>
        <taxon>Euthyneura</taxon>
        <taxon>Panpulmonata</taxon>
        <taxon>Hygrophila</taxon>
        <taxon>Lymnaeoidea</taxon>
        <taxon>Planorbidae</taxon>
        <taxon>Biomphalaria</taxon>
    </lineage>
</organism>
<keyword evidence="3" id="KW-0472">Membrane</keyword>
<dbReference type="EnsemblMetazoa" id="BGLB032321-RA">
    <property type="protein sequence ID" value="BGLB032321-PA"/>
    <property type="gene ID" value="BGLB032321"/>
</dbReference>
<feature type="coiled-coil region" evidence="1">
    <location>
        <begin position="409"/>
        <end position="473"/>
    </location>
</feature>
<feature type="transmembrane region" description="Helical" evidence="3">
    <location>
        <begin position="148"/>
        <end position="172"/>
    </location>
</feature>
<evidence type="ECO:0000313" key="4">
    <source>
        <dbReference type="EnsemblMetazoa" id="BGLB032321-PA"/>
    </source>
</evidence>
<dbReference type="AlphaFoldDB" id="A0A2C9LKW5"/>
<evidence type="ECO:0000256" key="2">
    <source>
        <dbReference type="SAM" id="MobiDB-lite"/>
    </source>
</evidence>
<evidence type="ECO:0000256" key="3">
    <source>
        <dbReference type="SAM" id="Phobius"/>
    </source>
</evidence>
<feature type="transmembrane region" description="Helical" evidence="3">
    <location>
        <begin position="88"/>
        <end position="111"/>
    </location>
</feature>
<feature type="compositionally biased region" description="Basic and acidic residues" evidence="2">
    <location>
        <begin position="821"/>
        <end position="836"/>
    </location>
</feature>
<evidence type="ECO:0000256" key="1">
    <source>
        <dbReference type="SAM" id="Coils"/>
    </source>
</evidence>
<feature type="region of interest" description="Disordered" evidence="2">
    <location>
        <begin position="793"/>
        <end position="836"/>
    </location>
</feature>
<gene>
    <name evidence="4" type="primary">106076423</name>
</gene>
<feature type="coiled-coil region" evidence="1">
    <location>
        <begin position="529"/>
        <end position="572"/>
    </location>
</feature>
<protein>
    <submittedName>
        <fullName evidence="4">Uncharacterized protein</fullName>
    </submittedName>
</protein>
<keyword evidence="3" id="KW-1133">Transmembrane helix</keyword>
<proteinExistence type="predicted"/>
<accession>A0A2C9LKW5</accession>
<reference evidence="4" key="1">
    <citation type="submission" date="2020-05" db="UniProtKB">
        <authorList>
            <consortium name="EnsemblMetazoa"/>
        </authorList>
    </citation>
    <scope>IDENTIFICATION</scope>
    <source>
        <strain evidence="4">BB02</strain>
    </source>
</reference>
<dbReference type="Proteomes" id="UP000076420">
    <property type="component" value="Unassembled WGS sequence"/>
</dbReference>
<name>A0A2C9LKW5_BIOGL</name>
<dbReference type="KEGG" id="bgt:106076423"/>
<sequence>MGLQAKELAAAMRQIPASPTQVGGKPTPGKGSVVGGIVVGAAATAGAAAIFSSDDVDEASKEAEKAGEKVGTSFGEGVANTAGTVVEYGAYAAVFAGFTALATKIVGLLAASGLWASITAGFSTGFAAIGTAIAGFAASLAAAVLSPVVAVAGVIAAAITAPLAVEAALVVAEAKKAEKDAERAQKRQDRAVKTFAALRTETEAVTSAIASANERMSGFAAQLASTAEKADESKYAVLSLSKLLETLGKTKDLGTADDILTEINKRADAVRANVEKTQKDALAAFTAYAERIKKLGADINPTELIFGKEDIQSGTAKVKSALKEREAEVRAALKRNRQLAGQIIKESNGDTSGSQEILNTLAARSGELQGQLKEIRAAQDELDAKVTTELSKALGESTDAALAAEAELRAIAQRARDRLARQADQANQRVVDDLSTDVTAFLTGAEDVNNKLIAELEQKRTNFINNLTKALERPGLTAEKRATLAALLEKVTGDEFVKLAEETIGTEIRKRVNLKLTDIKEAVDNFFEGVELEQRFKDFEQRVAQTEKKIKLDALTDDIEDLTKKRGKLTELADAFSELEDLRLSGVSEGLKTTEKVLTDLEAPTLKYLDTIDKLILAFTGLEDSSVNAFKAIKDGAEGAKQSLKQDSFNFGLQAGKDTFAAQSQTKDTGTFLRQSSTARDLVSTINSIRRRGGDEAEQGKKIGEAIAAAQDKLSKQGRADDPNAKAFFDRLNSDLGDLFTDPERTTPEEELRKSVEAVGEQTNTLLTSIDASLQALTKGQIPDTANLRSGIAQRRGADGTPTGSSAAIEGSKVRGIASATDRELQGRETNKTALE</sequence>
<evidence type="ECO:0000313" key="5">
    <source>
        <dbReference type="Proteomes" id="UP000076420"/>
    </source>
</evidence>
<feature type="transmembrane region" description="Helical" evidence="3">
    <location>
        <begin position="118"/>
        <end position="142"/>
    </location>
</feature>
<feature type="coiled-coil region" evidence="1">
    <location>
        <begin position="167"/>
        <end position="194"/>
    </location>
</feature>
<keyword evidence="1" id="KW-0175">Coiled coil</keyword>
<dbReference type="VEuPathDB" id="VectorBase:BGLB032321"/>